<gene>
    <name evidence="4" type="ORF">HMI46_07745</name>
</gene>
<evidence type="ECO:0000256" key="1">
    <source>
        <dbReference type="ARBA" id="ARBA00023015"/>
    </source>
</evidence>
<dbReference type="InterPro" id="IPR028349">
    <property type="entry name" value="PafC-like"/>
</dbReference>
<dbReference type="Gene3D" id="1.10.10.10">
    <property type="entry name" value="Winged helix-like DNA-binding domain superfamily/Winged helix DNA-binding domain"/>
    <property type="match status" value="1"/>
</dbReference>
<dbReference type="RefSeq" id="WP_171415916.1">
    <property type="nucleotide sequence ID" value="NZ_JABFOR010000006.1"/>
</dbReference>
<dbReference type="InterPro" id="IPR026881">
    <property type="entry name" value="WYL_dom"/>
</dbReference>
<dbReference type="InterPro" id="IPR051534">
    <property type="entry name" value="CBASS_pafABC_assoc_protein"/>
</dbReference>
<dbReference type="GO" id="GO:0003700">
    <property type="term" value="F:DNA-binding transcription factor activity"/>
    <property type="evidence" value="ECO:0007669"/>
    <property type="project" value="InterPro"/>
</dbReference>
<dbReference type="Proteomes" id="UP000552038">
    <property type="component" value="Unassembled WGS sequence"/>
</dbReference>
<dbReference type="EMBL" id="JABFOR010000006">
    <property type="protein sequence ID" value="NOJ70441.1"/>
    <property type="molecule type" value="Genomic_DNA"/>
</dbReference>
<dbReference type="PROSITE" id="PS51000">
    <property type="entry name" value="HTH_DEOR_2"/>
    <property type="match status" value="1"/>
</dbReference>
<comment type="caution">
    <text evidence="4">The sequence shown here is derived from an EMBL/GenBank/DDBJ whole genome shotgun (WGS) entry which is preliminary data.</text>
</comment>
<sequence>MKIDRLLSIVILLMNHKLVQAKELANRFEVSVRTIYRDIDTINQAGIPIVTYQGAGGGIGLAEGYRLDRNLLTNDELAAIVTALQSISSSHPSSDNELLVEKLSSIVPPADSAQFQLKTQQFLVDFSPWGSNGVQEQKLLRLKNAIEQQQAVTFTYCNAGGKVSARTVEPYTLVLKQQRWYLYAYCRLRDQFRLFKLLRMKDLHVEAQLFERQEVAVHDLPWDQEWHAPERTERVVLRFDAEVRHMAEEWFGVEELQEDVEGTVVASVPFPVDNWLYGFILSFGNHVEVLEPQFIRQQIKQIATRIVEKYETQNGT</sequence>
<dbReference type="Pfam" id="PF25583">
    <property type="entry name" value="WCX"/>
    <property type="match status" value="1"/>
</dbReference>
<evidence type="ECO:0000313" key="4">
    <source>
        <dbReference type="EMBL" id="NOJ70441.1"/>
    </source>
</evidence>
<feature type="domain" description="HTH deoR-type" evidence="3">
    <location>
        <begin position="2"/>
        <end position="57"/>
    </location>
</feature>
<dbReference type="AlphaFoldDB" id="A0AAP6ZYW1"/>
<dbReference type="PIRSF" id="PIRSF016838">
    <property type="entry name" value="PafC"/>
    <property type="match status" value="1"/>
</dbReference>
<reference evidence="4 5" key="1">
    <citation type="submission" date="2020-05" db="EMBL/GenBank/DDBJ databases">
        <title>Whole genome sequencing and identification of novel metabolites from Paenibacillus alvei strain JR949.</title>
        <authorList>
            <person name="Rajendhran J."/>
            <person name="Sree Pranav P."/>
            <person name="Mahalakshmi B."/>
            <person name="Karthikeyan R."/>
        </authorList>
    </citation>
    <scope>NUCLEOTIDE SEQUENCE [LARGE SCALE GENOMIC DNA]</scope>
    <source>
        <strain evidence="4 5">JR949</strain>
    </source>
</reference>
<dbReference type="InterPro" id="IPR036390">
    <property type="entry name" value="WH_DNA-bd_sf"/>
</dbReference>
<evidence type="ECO:0000259" key="3">
    <source>
        <dbReference type="PROSITE" id="PS51000"/>
    </source>
</evidence>
<dbReference type="InterPro" id="IPR013196">
    <property type="entry name" value="HTH_11"/>
</dbReference>
<dbReference type="PROSITE" id="PS52050">
    <property type="entry name" value="WYL"/>
    <property type="match status" value="1"/>
</dbReference>
<keyword evidence="1" id="KW-0805">Transcription regulation</keyword>
<dbReference type="InterPro" id="IPR001034">
    <property type="entry name" value="DeoR_HTH"/>
</dbReference>
<keyword evidence="2" id="KW-0804">Transcription</keyword>
<protein>
    <submittedName>
        <fullName evidence="4">YafY family transcriptional regulator</fullName>
    </submittedName>
</protein>
<dbReference type="SUPFAM" id="SSF46785">
    <property type="entry name" value="Winged helix' DNA-binding domain"/>
    <property type="match status" value="1"/>
</dbReference>
<dbReference type="InterPro" id="IPR057727">
    <property type="entry name" value="WCX_dom"/>
</dbReference>
<accession>A0AAP6ZYW1</accession>
<dbReference type="PANTHER" id="PTHR34580:SF8">
    <property type="entry name" value="WYL DOMAIN-CONTAINING PROTEIN"/>
    <property type="match status" value="1"/>
</dbReference>
<proteinExistence type="predicted"/>
<evidence type="ECO:0000256" key="2">
    <source>
        <dbReference type="ARBA" id="ARBA00023163"/>
    </source>
</evidence>
<dbReference type="InterPro" id="IPR036388">
    <property type="entry name" value="WH-like_DNA-bd_sf"/>
</dbReference>
<evidence type="ECO:0000313" key="5">
    <source>
        <dbReference type="Proteomes" id="UP000552038"/>
    </source>
</evidence>
<dbReference type="PANTHER" id="PTHR34580">
    <property type="match status" value="1"/>
</dbReference>
<organism evidence="4 5">
    <name type="scientific">Paenibacillus alvei</name>
    <name type="common">Bacillus alvei</name>
    <dbReference type="NCBI Taxonomy" id="44250"/>
    <lineage>
        <taxon>Bacteria</taxon>
        <taxon>Bacillati</taxon>
        <taxon>Bacillota</taxon>
        <taxon>Bacilli</taxon>
        <taxon>Bacillales</taxon>
        <taxon>Paenibacillaceae</taxon>
        <taxon>Paenibacillus</taxon>
    </lineage>
</organism>
<dbReference type="Pfam" id="PF13280">
    <property type="entry name" value="WYL"/>
    <property type="match status" value="1"/>
</dbReference>
<name>A0AAP6ZYW1_PAEAL</name>
<dbReference type="Pfam" id="PF08279">
    <property type="entry name" value="HTH_11"/>
    <property type="match status" value="1"/>
</dbReference>